<organism evidence="3 4">
    <name type="scientific">Chelatococcus asaccharovorans</name>
    <dbReference type="NCBI Taxonomy" id="28210"/>
    <lineage>
        <taxon>Bacteria</taxon>
        <taxon>Pseudomonadati</taxon>
        <taxon>Pseudomonadota</taxon>
        <taxon>Alphaproteobacteria</taxon>
        <taxon>Hyphomicrobiales</taxon>
        <taxon>Chelatococcaceae</taxon>
        <taxon>Chelatococcus</taxon>
    </lineage>
</organism>
<feature type="domain" description="NADP-dependent oxidoreductase" evidence="2">
    <location>
        <begin position="15"/>
        <end position="338"/>
    </location>
</feature>
<dbReference type="InterPro" id="IPR036812">
    <property type="entry name" value="NAD(P)_OxRdtase_dom_sf"/>
</dbReference>
<dbReference type="Pfam" id="PF00248">
    <property type="entry name" value="Aldo_ket_red"/>
    <property type="match status" value="1"/>
</dbReference>
<proteinExistence type="predicted"/>
<comment type="caution">
    <text evidence="3">The sequence shown here is derived from an EMBL/GenBank/DDBJ whole genome shotgun (WGS) entry which is preliminary data.</text>
</comment>
<gene>
    <name evidence="3" type="ORF">C7450_10584</name>
</gene>
<dbReference type="Gene3D" id="3.20.20.100">
    <property type="entry name" value="NADP-dependent oxidoreductase domain"/>
    <property type="match status" value="1"/>
</dbReference>
<dbReference type="GO" id="GO:0016491">
    <property type="term" value="F:oxidoreductase activity"/>
    <property type="evidence" value="ECO:0007669"/>
    <property type="project" value="UniProtKB-KW"/>
</dbReference>
<dbReference type="SUPFAM" id="SSF51430">
    <property type="entry name" value="NAD(P)-linked oxidoreductase"/>
    <property type="match status" value="1"/>
</dbReference>
<sequence length="348" mass="38520">MRYTKLGRTGLDVSRICLGTMTFGDQNTKAEGFAQMDYAVERGINVFDTAELYAVPPKPETQGSTERIIGDWFMERGQRDKIILATKIVGRTPNTWFRDGGVSGELNRAQIHEAVDKSLRRLKTDYIDLYQLHWPDRAVSQFGSNSTIFKPTTGPENPIPEILDALDDVVKAGKVRFIGLSNESPWGTMSFLHAAETHGKPRVQSIQNAYSLVNRTFELGLAEVAMRENTGLLAYSPLAQGYLTGKYQNGALPKGSRKQLYNRLQRYETPGAQAAFDAYLGLAAQVGLDPAQMALAFVLSRPFVTAAIVGASTLDQLKTNIDAIDLTLTEELEQQINNIHLLHQNPCP</sequence>
<name>A0A2V3U6L1_9HYPH</name>
<evidence type="ECO:0000259" key="2">
    <source>
        <dbReference type="Pfam" id="PF00248"/>
    </source>
</evidence>
<dbReference type="EMBL" id="QJJK01000005">
    <property type="protein sequence ID" value="PXW58737.1"/>
    <property type="molecule type" value="Genomic_DNA"/>
</dbReference>
<dbReference type="PANTHER" id="PTHR43364">
    <property type="entry name" value="NADH-SPECIFIC METHYLGLYOXAL REDUCTASE-RELATED"/>
    <property type="match status" value="1"/>
</dbReference>
<reference evidence="3 4" key="1">
    <citation type="submission" date="2018-05" db="EMBL/GenBank/DDBJ databases">
        <title>Genomic Encyclopedia of Type Strains, Phase IV (KMG-IV): sequencing the most valuable type-strain genomes for metagenomic binning, comparative biology and taxonomic classification.</title>
        <authorList>
            <person name="Goeker M."/>
        </authorList>
    </citation>
    <scope>NUCLEOTIDE SEQUENCE [LARGE SCALE GENOMIC DNA]</scope>
    <source>
        <strain evidence="3 4">DSM 6462</strain>
    </source>
</reference>
<evidence type="ECO:0000313" key="4">
    <source>
        <dbReference type="Proteomes" id="UP000248021"/>
    </source>
</evidence>
<evidence type="ECO:0000256" key="1">
    <source>
        <dbReference type="ARBA" id="ARBA00023002"/>
    </source>
</evidence>
<accession>A0A2V3U6L1</accession>
<evidence type="ECO:0000313" key="3">
    <source>
        <dbReference type="EMBL" id="PXW58737.1"/>
    </source>
</evidence>
<dbReference type="InterPro" id="IPR023210">
    <property type="entry name" value="NADP_OxRdtase_dom"/>
</dbReference>
<dbReference type="PANTHER" id="PTHR43364:SF4">
    <property type="entry name" value="NAD(P)-LINKED OXIDOREDUCTASE SUPERFAMILY PROTEIN"/>
    <property type="match status" value="1"/>
</dbReference>
<dbReference type="AlphaFoldDB" id="A0A2V3U6L1"/>
<dbReference type="CDD" id="cd19094">
    <property type="entry name" value="AKR_Tas-like"/>
    <property type="match status" value="1"/>
</dbReference>
<dbReference type="Proteomes" id="UP000248021">
    <property type="component" value="Unassembled WGS sequence"/>
</dbReference>
<keyword evidence="1" id="KW-0560">Oxidoreductase</keyword>
<dbReference type="RefSeq" id="WP_110374825.1">
    <property type="nucleotide sequence ID" value="NZ_JAHBRY010000001.1"/>
</dbReference>
<dbReference type="InterPro" id="IPR050523">
    <property type="entry name" value="AKR_Detox_Biosynth"/>
</dbReference>
<protein>
    <submittedName>
        <fullName evidence="3">Aryl-alcohol dehydrogenase-like predicted oxidoreductase</fullName>
    </submittedName>
</protein>
<dbReference type="OrthoDB" id="9803483at2"/>
<keyword evidence="4" id="KW-1185">Reference proteome</keyword>